<organism evidence="2 3">
    <name type="scientific">Kingdonia uniflora</name>
    <dbReference type="NCBI Taxonomy" id="39325"/>
    <lineage>
        <taxon>Eukaryota</taxon>
        <taxon>Viridiplantae</taxon>
        <taxon>Streptophyta</taxon>
        <taxon>Embryophyta</taxon>
        <taxon>Tracheophyta</taxon>
        <taxon>Spermatophyta</taxon>
        <taxon>Magnoliopsida</taxon>
        <taxon>Ranunculales</taxon>
        <taxon>Circaeasteraceae</taxon>
        <taxon>Kingdonia</taxon>
    </lineage>
</organism>
<dbReference type="AlphaFoldDB" id="A0A7J7P9D0"/>
<dbReference type="EMBL" id="JACGCM010000129">
    <property type="protein sequence ID" value="KAF6176016.1"/>
    <property type="molecule type" value="Genomic_DNA"/>
</dbReference>
<sequence length="783" mass="85334">MEYHSSEAHQTQKDNPKSNAHFHNQHIAQTKEGTELVKYMSKLPTYLQQRRVESDKGDNLQEKALNFGVLDWGRLEKWKDTQKQIPVTGSSSIRVRPSPVFNISGNSSHDARQGKQSLAGKAAVFQKQKTFDSVATRQNNTRAKQSLESSKIKPEKGKGVVFRDPKIIKNVIPSSSTGKINAGVAESTKTIEQFQEFRLPDQHSPGTQKTIVLLLPRDGRKSCSNIPPISESTTVQTNRMSFSESFCVNNEVQFGDLYSGIPHSCALPSIGESSTQSKGELCRPVVSEVDASNDKHVPTDVKAMKHVNRSSPKAVKSEVAKGRCPSPSNSSIGQMSRSFSSREVSCVPKLNSTYVVAKSGPVGSDASPCLDNSDKEKINANSRAKSSPLRRLLNPLLKPKAAKSQSRSIDPVQDGTCETVPIVKRSLKFASCDPTKTDDSYQGDLSMVQALLKVTVKEGLPSFTFAVDKNSDILAATMKKAGATGKYDCSWIYTFFSFHKTKKKSGGWINQGSKGKSLDYVPKVAGRMKVASSGSPKVTRHSSKDQYMTREFVLLSAECGESNDEILQIQPDSELAAIIVKVPIETIGENMSKMGLREDLQIESNGESRSQFSTTVILPSGVHGLSTTGVPSTLIGRWRSGGLCDCGGWDVGCELRILGSQDQRSKNLTSSKDLYTPDHLDLFVQGGGTSDRPMFSLGTFEEGIYAIGFNSSISSLQAFSICTAILHSRKLAELSEMSRLLEDKISVELVSAENSIMKAPILTEGEIPPTYVTFPPLSPAGRV</sequence>
<feature type="compositionally biased region" description="Basic and acidic residues" evidence="1">
    <location>
        <begin position="1"/>
        <end position="16"/>
    </location>
</feature>
<keyword evidence="3" id="KW-1185">Reference proteome</keyword>
<gene>
    <name evidence="2" type="ORF">GIB67_032639</name>
</gene>
<dbReference type="Pfam" id="PF12043">
    <property type="entry name" value="DUF3527"/>
    <property type="match status" value="2"/>
</dbReference>
<feature type="compositionally biased region" description="Polar residues" evidence="1">
    <location>
        <begin position="17"/>
        <end position="28"/>
    </location>
</feature>
<dbReference type="PANTHER" id="PTHR31390">
    <property type="entry name" value="EXPRESSED PROTEIN"/>
    <property type="match status" value="1"/>
</dbReference>
<name>A0A7J7P9D0_9MAGN</name>
<dbReference type="Proteomes" id="UP000541444">
    <property type="component" value="Unassembled WGS sequence"/>
</dbReference>
<dbReference type="PANTHER" id="PTHR31390:SF12">
    <property type="entry name" value="PUTATIVE (DUF3527)-RELATED"/>
    <property type="match status" value="1"/>
</dbReference>
<dbReference type="InterPro" id="IPR021916">
    <property type="entry name" value="DUF3527"/>
</dbReference>
<feature type="region of interest" description="Disordered" evidence="1">
    <location>
        <begin position="98"/>
        <end position="117"/>
    </location>
</feature>
<evidence type="ECO:0000313" key="2">
    <source>
        <dbReference type="EMBL" id="KAF6176016.1"/>
    </source>
</evidence>
<protein>
    <submittedName>
        <fullName evidence="2">Uncharacterized protein</fullName>
    </submittedName>
</protein>
<evidence type="ECO:0000256" key="1">
    <source>
        <dbReference type="SAM" id="MobiDB-lite"/>
    </source>
</evidence>
<feature type="region of interest" description="Disordered" evidence="1">
    <location>
        <begin position="306"/>
        <end position="335"/>
    </location>
</feature>
<reference evidence="2 3" key="1">
    <citation type="journal article" date="2020" name="IScience">
        <title>Genome Sequencing of the Endangered Kingdonia uniflora (Circaeasteraceae, Ranunculales) Reveals Potential Mechanisms of Evolutionary Specialization.</title>
        <authorList>
            <person name="Sun Y."/>
            <person name="Deng T."/>
            <person name="Zhang A."/>
            <person name="Moore M.J."/>
            <person name="Landis J.B."/>
            <person name="Lin N."/>
            <person name="Zhang H."/>
            <person name="Zhang X."/>
            <person name="Huang J."/>
            <person name="Zhang X."/>
            <person name="Sun H."/>
            <person name="Wang H."/>
        </authorList>
    </citation>
    <scope>NUCLEOTIDE SEQUENCE [LARGE SCALE GENOMIC DNA]</scope>
    <source>
        <strain evidence="2">TB1705</strain>
        <tissue evidence="2">Leaf</tissue>
    </source>
</reference>
<comment type="caution">
    <text evidence="2">The sequence shown here is derived from an EMBL/GenBank/DDBJ whole genome shotgun (WGS) entry which is preliminary data.</text>
</comment>
<feature type="region of interest" description="Disordered" evidence="1">
    <location>
        <begin position="1"/>
        <end position="31"/>
    </location>
</feature>
<feature type="compositionally biased region" description="Polar residues" evidence="1">
    <location>
        <begin position="326"/>
        <end position="335"/>
    </location>
</feature>
<dbReference type="OrthoDB" id="1898655at2759"/>
<evidence type="ECO:0000313" key="3">
    <source>
        <dbReference type="Proteomes" id="UP000541444"/>
    </source>
</evidence>
<proteinExistence type="predicted"/>
<accession>A0A7J7P9D0</accession>
<feature type="region of interest" description="Disordered" evidence="1">
    <location>
        <begin position="365"/>
        <end position="389"/>
    </location>
</feature>